<dbReference type="RefSeq" id="WP_310457608.1">
    <property type="nucleotide sequence ID" value="NZ_JAVKPH010000013.1"/>
</dbReference>
<gene>
    <name evidence="2" type="ORF">RGD00_12180</name>
</gene>
<dbReference type="EMBL" id="JAVKPH010000013">
    <property type="protein sequence ID" value="MDR5653368.1"/>
    <property type="molecule type" value="Genomic_DNA"/>
</dbReference>
<dbReference type="SUPFAM" id="SSF54909">
    <property type="entry name" value="Dimeric alpha+beta barrel"/>
    <property type="match status" value="2"/>
</dbReference>
<comment type="caution">
    <text evidence="2">The sequence shown here is derived from an EMBL/GenBank/DDBJ whole genome shotgun (WGS) entry which is preliminary data.</text>
</comment>
<dbReference type="Gene3D" id="3.30.70.100">
    <property type="match status" value="2"/>
</dbReference>
<protein>
    <submittedName>
        <fullName evidence="2">NIPSNAP family protein</fullName>
    </submittedName>
</protein>
<evidence type="ECO:0000313" key="3">
    <source>
        <dbReference type="Proteomes" id="UP001247754"/>
    </source>
</evidence>
<keyword evidence="3" id="KW-1185">Reference proteome</keyword>
<sequence>MTAPVQMAPEVHIDDYYELRLYEMVPGRTPDLHHRMSVEVPPLFARHGIPRPLAYWDGFAGPINPLYAYLLRWQNLDARMAAWNAFYADPEWIEIRDGSNAGRQMVDTTHIFILRPSPAWEPWRTPAAAGPVGGIHELRLHQVLNDDPARAHAALAEIDLPFLTARGAVVLGVFAGWYGTRLPQAVTLLAWPDMDTRQRAMDAYDTDPGILAARARERDDNRRPIFLRCDTHLMRPAPYGTAQAGLAPLPD</sequence>
<evidence type="ECO:0000259" key="1">
    <source>
        <dbReference type="Pfam" id="PF07978"/>
    </source>
</evidence>
<reference evidence="2 3" key="1">
    <citation type="submission" date="2023-09" db="EMBL/GenBank/DDBJ databases">
        <title>Xinfangfangia sedmenti sp. nov., isolated the sedment.</title>
        <authorList>
            <person name="Xu L."/>
        </authorList>
    </citation>
    <scope>NUCLEOTIDE SEQUENCE [LARGE SCALE GENOMIC DNA]</scope>
    <source>
        <strain evidence="2 3">LG-4</strain>
    </source>
</reference>
<dbReference type="Proteomes" id="UP001247754">
    <property type="component" value="Unassembled WGS sequence"/>
</dbReference>
<dbReference type="Pfam" id="PF07978">
    <property type="entry name" value="NIPSNAP"/>
    <property type="match status" value="1"/>
</dbReference>
<name>A0ABU1F9V3_9RHOB</name>
<feature type="domain" description="NIPSNAP" evidence="1">
    <location>
        <begin position="17"/>
        <end position="117"/>
    </location>
</feature>
<accession>A0ABU1F9V3</accession>
<dbReference type="InterPro" id="IPR012577">
    <property type="entry name" value="NIPSNAP"/>
</dbReference>
<dbReference type="InterPro" id="IPR011008">
    <property type="entry name" value="Dimeric_a/b-barrel"/>
</dbReference>
<proteinExistence type="predicted"/>
<organism evidence="2 3">
    <name type="scientific">Ruixingdingia sedimenti</name>
    <dbReference type="NCBI Taxonomy" id="3073604"/>
    <lineage>
        <taxon>Bacteria</taxon>
        <taxon>Pseudomonadati</taxon>
        <taxon>Pseudomonadota</taxon>
        <taxon>Alphaproteobacteria</taxon>
        <taxon>Rhodobacterales</taxon>
        <taxon>Paracoccaceae</taxon>
        <taxon>Ruixingdingia</taxon>
    </lineage>
</organism>
<evidence type="ECO:0000313" key="2">
    <source>
        <dbReference type="EMBL" id="MDR5653368.1"/>
    </source>
</evidence>